<evidence type="ECO:0008006" key="3">
    <source>
        <dbReference type="Google" id="ProtNLM"/>
    </source>
</evidence>
<gene>
    <name evidence="1" type="ORF">TSUD_283950</name>
</gene>
<sequence length="184" mass="21495">MADEHDINTSIETFVNERRQGIPLDNKRDMQGIEWDLQGYAMMTRTCYLEFDPLRTKAKLPTCFVRSLGSSIYDWVVLQDPKRNQIQVSIERKNSNIYLTNGWCHLKDLYGLYSGGKTIPYFVALHTFYHRLEKYLTYADVDSGILLALPNQETQLTMVDWRGNTWVCMLRFPDYSPKIVHITG</sequence>
<keyword evidence="2" id="KW-1185">Reference proteome</keyword>
<dbReference type="AlphaFoldDB" id="A0A2Z6NHH3"/>
<proteinExistence type="predicted"/>
<organism evidence="1 2">
    <name type="scientific">Trifolium subterraneum</name>
    <name type="common">Subterranean clover</name>
    <dbReference type="NCBI Taxonomy" id="3900"/>
    <lineage>
        <taxon>Eukaryota</taxon>
        <taxon>Viridiplantae</taxon>
        <taxon>Streptophyta</taxon>
        <taxon>Embryophyta</taxon>
        <taxon>Tracheophyta</taxon>
        <taxon>Spermatophyta</taxon>
        <taxon>Magnoliopsida</taxon>
        <taxon>eudicotyledons</taxon>
        <taxon>Gunneridae</taxon>
        <taxon>Pentapetalae</taxon>
        <taxon>rosids</taxon>
        <taxon>fabids</taxon>
        <taxon>Fabales</taxon>
        <taxon>Fabaceae</taxon>
        <taxon>Papilionoideae</taxon>
        <taxon>50 kb inversion clade</taxon>
        <taxon>NPAAA clade</taxon>
        <taxon>Hologalegina</taxon>
        <taxon>IRL clade</taxon>
        <taxon>Trifolieae</taxon>
        <taxon>Trifolium</taxon>
    </lineage>
</organism>
<name>A0A2Z6NHH3_TRISU</name>
<evidence type="ECO:0000313" key="1">
    <source>
        <dbReference type="EMBL" id="GAU43968.1"/>
    </source>
</evidence>
<protein>
    <recommendedName>
        <fullName evidence="3">TF-B3 domain-containing protein</fullName>
    </recommendedName>
</protein>
<reference evidence="2" key="1">
    <citation type="journal article" date="2017" name="Front. Plant Sci.">
        <title>Climate Clever Clovers: New Paradigm to Reduce the Environmental Footprint of Ruminants by Breeding Low Methanogenic Forages Utilizing Haplotype Variation.</title>
        <authorList>
            <person name="Kaur P."/>
            <person name="Appels R."/>
            <person name="Bayer P.E."/>
            <person name="Keeble-Gagnere G."/>
            <person name="Wang J."/>
            <person name="Hirakawa H."/>
            <person name="Shirasawa K."/>
            <person name="Vercoe P."/>
            <person name="Stefanova K."/>
            <person name="Durmic Z."/>
            <person name="Nichols P."/>
            <person name="Revell C."/>
            <person name="Isobe S.N."/>
            <person name="Edwards D."/>
            <person name="Erskine W."/>
        </authorList>
    </citation>
    <scope>NUCLEOTIDE SEQUENCE [LARGE SCALE GENOMIC DNA]</scope>
    <source>
        <strain evidence="2">cv. Daliak</strain>
    </source>
</reference>
<evidence type="ECO:0000313" key="2">
    <source>
        <dbReference type="Proteomes" id="UP000242715"/>
    </source>
</evidence>
<dbReference type="EMBL" id="DF974005">
    <property type="protein sequence ID" value="GAU43968.1"/>
    <property type="molecule type" value="Genomic_DNA"/>
</dbReference>
<dbReference type="Proteomes" id="UP000242715">
    <property type="component" value="Unassembled WGS sequence"/>
</dbReference>
<accession>A0A2Z6NHH3</accession>